<dbReference type="CDD" id="cd06317">
    <property type="entry name" value="PBP1_ABC_sugar_binding-like"/>
    <property type="match status" value="1"/>
</dbReference>
<name>A0A917S6H3_9BACL</name>
<dbReference type="PANTHER" id="PTHR46847">
    <property type="entry name" value="D-ALLOSE-BINDING PERIPLASMIC PROTEIN-RELATED"/>
    <property type="match status" value="1"/>
</dbReference>
<gene>
    <name evidence="6" type="ORF">GCM10007968_21210</name>
</gene>
<protein>
    <submittedName>
        <fullName evidence="6">ABC transporter permease</fullName>
    </submittedName>
</protein>
<evidence type="ECO:0000256" key="4">
    <source>
        <dbReference type="SAM" id="SignalP"/>
    </source>
</evidence>
<comment type="caution">
    <text evidence="6">The sequence shown here is derived from an EMBL/GenBank/DDBJ whole genome shotgun (WGS) entry which is preliminary data.</text>
</comment>
<dbReference type="InterPro" id="IPR025997">
    <property type="entry name" value="SBP_2_dom"/>
</dbReference>
<dbReference type="InterPro" id="IPR028082">
    <property type="entry name" value="Peripla_BP_I"/>
</dbReference>
<dbReference type="PANTHER" id="PTHR46847:SF1">
    <property type="entry name" value="D-ALLOSE-BINDING PERIPLASMIC PROTEIN-RELATED"/>
    <property type="match status" value="1"/>
</dbReference>
<feature type="domain" description="Periplasmic binding protein" evidence="5">
    <location>
        <begin position="43"/>
        <end position="299"/>
    </location>
</feature>
<evidence type="ECO:0000256" key="3">
    <source>
        <dbReference type="ARBA" id="ARBA00022729"/>
    </source>
</evidence>
<sequence length="325" mass="34563">MVFMKSKAKALLLVMLGVLMVLAGCSSNSGSSGSGSSGKKITIGLVTVNTEAYFFTESIKGAQQEAKSLGVNLIVDNPNNDPVKQSNDIEDLVNQGVNAIIVDSIDVKGVIPAMEKAAKAKIPVISIDAIVNSKAVSTQIGVDNAKSSEQLGEYFNSYVKKNMKEPVRMGVVGALNSFIQVNRQNAFLNTVKKTPGLKIVNIVDGKNVQQTAMNAAQNQMIGHPEMNTAFATGEPALIGLAAAVKSQHIENKIAVFGWDLSKQAIDGIDQGWVKAVVQQHPEQFGSEGVKAAVKLAKKQAVPKTINAPVTIVTKSNVDQFRSLFK</sequence>
<dbReference type="GO" id="GO:0030246">
    <property type="term" value="F:carbohydrate binding"/>
    <property type="evidence" value="ECO:0007669"/>
    <property type="project" value="UniProtKB-ARBA"/>
</dbReference>
<reference evidence="6" key="1">
    <citation type="journal article" date="2014" name="Int. J. Syst. Evol. Microbiol.">
        <title>Complete genome sequence of Corynebacterium casei LMG S-19264T (=DSM 44701T), isolated from a smear-ripened cheese.</title>
        <authorList>
            <consortium name="US DOE Joint Genome Institute (JGI-PGF)"/>
            <person name="Walter F."/>
            <person name="Albersmeier A."/>
            <person name="Kalinowski J."/>
            <person name="Ruckert C."/>
        </authorList>
    </citation>
    <scope>NUCLEOTIDE SEQUENCE</scope>
    <source>
        <strain evidence="6">JCM 15325</strain>
    </source>
</reference>
<comment type="subcellular location">
    <subcellularLocation>
        <location evidence="1">Cell envelope</location>
    </subcellularLocation>
</comment>
<dbReference type="AlphaFoldDB" id="A0A917S6H3"/>
<feature type="signal peptide" evidence="4">
    <location>
        <begin position="1"/>
        <end position="23"/>
    </location>
</feature>
<dbReference type="GO" id="GO:0030313">
    <property type="term" value="C:cell envelope"/>
    <property type="evidence" value="ECO:0007669"/>
    <property type="project" value="UniProtKB-SubCell"/>
</dbReference>
<dbReference type="RefSeq" id="WP_229727569.1">
    <property type="nucleotide sequence ID" value="NZ_BMOK01000008.1"/>
</dbReference>
<evidence type="ECO:0000256" key="2">
    <source>
        <dbReference type="ARBA" id="ARBA00007639"/>
    </source>
</evidence>
<evidence type="ECO:0000259" key="5">
    <source>
        <dbReference type="Pfam" id="PF13407"/>
    </source>
</evidence>
<dbReference type="Gene3D" id="3.40.50.2300">
    <property type="match status" value="2"/>
</dbReference>
<evidence type="ECO:0000313" key="6">
    <source>
        <dbReference type="EMBL" id="GGL56970.1"/>
    </source>
</evidence>
<proteinExistence type="inferred from homology"/>
<reference evidence="6" key="2">
    <citation type="submission" date="2020-09" db="EMBL/GenBank/DDBJ databases">
        <authorList>
            <person name="Sun Q."/>
            <person name="Ohkuma M."/>
        </authorList>
    </citation>
    <scope>NUCLEOTIDE SEQUENCE</scope>
    <source>
        <strain evidence="6">JCM 15325</strain>
    </source>
</reference>
<dbReference type="Proteomes" id="UP000654670">
    <property type="component" value="Unassembled WGS sequence"/>
</dbReference>
<evidence type="ECO:0000256" key="1">
    <source>
        <dbReference type="ARBA" id="ARBA00004196"/>
    </source>
</evidence>
<dbReference type="EMBL" id="BMOK01000008">
    <property type="protein sequence ID" value="GGL56970.1"/>
    <property type="molecule type" value="Genomic_DNA"/>
</dbReference>
<accession>A0A917S6H3</accession>
<evidence type="ECO:0000313" key="7">
    <source>
        <dbReference type="Proteomes" id="UP000654670"/>
    </source>
</evidence>
<comment type="similarity">
    <text evidence="2">Belongs to the bacterial solute-binding protein 2 family.</text>
</comment>
<feature type="chain" id="PRO_5039174813" evidence="4">
    <location>
        <begin position="24"/>
        <end position="325"/>
    </location>
</feature>
<keyword evidence="3 4" id="KW-0732">Signal</keyword>
<dbReference type="PROSITE" id="PS51257">
    <property type="entry name" value="PROKAR_LIPOPROTEIN"/>
    <property type="match status" value="1"/>
</dbReference>
<dbReference type="SUPFAM" id="SSF53822">
    <property type="entry name" value="Periplasmic binding protein-like I"/>
    <property type="match status" value="1"/>
</dbReference>
<dbReference type="Pfam" id="PF13407">
    <property type="entry name" value="Peripla_BP_4"/>
    <property type="match status" value="1"/>
</dbReference>
<keyword evidence="7" id="KW-1185">Reference proteome</keyword>
<organism evidence="6 7">
    <name type="scientific">Sporolactobacillus putidus</name>
    <dbReference type="NCBI Taxonomy" id="492735"/>
    <lineage>
        <taxon>Bacteria</taxon>
        <taxon>Bacillati</taxon>
        <taxon>Bacillota</taxon>
        <taxon>Bacilli</taxon>
        <taxon>Bacillales</taxon>
        <taxon>Sporolactobacillaceae</taxon>
        <taxon>Sporolactobacillus</taxon>
    </lineage>
</organism>